<dbReference type="FunFam" id="3.10.20.70:FF:000005">
    <property type="entry name" value="Glutamine synthetase"/>
    <property type="match status" value="1"/>
</dbReference>
<evidence type="ECO:0000256" key="8">
    <source>
        <dbReference type="ARBA" id="ARBA00022723"/>
    </source>
</evidence>
<dbReference type="SUPFAM" id="SSF55931">
    <property type="entry name" value="Glutamine synthetase/guanido kinase"/>
    <property type="match status" value="1"/>
</dbReference>
<dbReference type="GO" id="GO:0006542">
    <property type="term" value="P:glutamine biosynthetic process"/>
    <property type="evidence" value="ECO:0007669"/>
    <property type="project" value="InterPro"/>
</dbReference>
<evidence type="ECO:0000256" key="14">
    <source>
        <dbReference type="RuleBase" id="RU000384"/>
    </source>
</evidence>
<evidence type="ECO:0000256" key="11">
    <source>
        <dbReference type="ARBA" id="ARBA00022842"/>
    </source>
</evidence>
<evidence type="ECO:0000256" key="3">
    <source>
        <dbReference type="ARBA" id="ARBA00009897"/>
    </source>
</evidence>
<dbReference type="Gene3D" id="3.10.20.70">
    <property type="entry name" value="Glutamine synthetase, N-terminal domain"/>
    <property type="match status" value="1"/>
</dbReference>
<dbReference type="GO" id="GO:0005737">
    <property type="term" value="C:cytoplasm"/>
    <property type="evidence" value="ECO:0007669"/>
    <property type="project" value="UniProtKB-SubCell"/>
</dbReference>
<dbReference type="InterPro" id="IPR036651">
    <property type="entry name" value="Gln_synt_N_sf"/>
</dbReference>
<evidence type="ECO:0000256" key="5">
    <source>
        <dbReference type="ARBA" id="ARBA00021364"/>
    </source>
</evidence>
<evidence type="ECO:0000256" key="6">
    <source>
        <dbReference type="ARBA" id="ARBA00022490"/>
    </source>
</evidence>
<dbReference type="Gene3D" id="3.30.590.10">
    <property type="entry name" value="Glutamine synthetase/guanido kinase, catalytic domain"/>
    <property type="match status" value="1"/>
</dbReference>
<keyword evidence="8" id="KW-0479">Metal-binding</keyword>
<keyword evidence="7 15" id="KW-0436">Ligase</keyword>
<comment type="catalytic activity">
    <reaction evidence="12 15">
        <text>L-glutamate + NH4(+) + ATP = L-glutamine + ADP + phosphate + H(+)</text>
        <dbReference type="Rhea" id="RHEA:16169"/>
        <dbReference type="ChEBI" id="CHEBI:15378"/>
        <dbReference type="ChEBI" id="CHEBI:28938"/>
        <dbReference type="ChEBI" id="CHEBI:29985"/>
        <dbReference type="ChEBI" id="CHEBI:30616"/>
        <dbReference type="ChEBI" id="CHEBI:43474"/>
        <dbReference type="ChEBI" id="CHEBI:58359"/>
        <dbReference type="ChEBI" id="CHEBI:456216"/>
        <dbReference type="EC" id="6.3.1.2"/>
    </reaction>
</comment>
<keyword evidence="10 15" id="KW-0067">ATP-binding</keyword>
<reference evidence="18" key="1">
    <citation type="submission" date="2023-05" db="EMBL/GenBank/DDBJ databases">
        <title>Mariniplasma microaerophilum sp. nov., a novel anaerobic mollicute isolated from terrestrial mud volcano, Taman Peninsula, Russia.</title>
        <authorList>
            <person name="Khomyakova M.A."/>
            <person name="Merkel A.Y."/>
            <person name="Slobodkin A.I."/>
        </authorList>
    </citation>
    <scope>NUCLEOTIDE SEQUENCE</scope>
    <source>
        <strain evidence="18">M4Ah</strain>
    </source>
</reference>
<dbReference type="GO" id="GO:0005524">
    <property type="term" value="F:ATP binding"/>
    <property type="evidence" value="ECO:0007669"/>
    <property type="project" value="UniProtKB-KW"/>
</dbReference>
<dbReference type="PROSITE" id="PS51987">
    <property type="entry name" value="GS_CATALYTIC"/>
    <property type="match status" value="1"/>
</dbReference>
<dbReference type="Proteomes" id="UP001431532">
    <property type="component" value="Unassembled WGS sequence"/>
</dbReference>
<evidence type="ECO:0000259" key="16">
    <source>
        <dbReference type="PROSITE" id="PS51986"/>
    </source>
</evidence>
<evidence type="ECO:0000256" key="10">
    <source>
        <dbReference type="ARBA" id="ARBA00022840"/>
    </source>
</evidence>
<dbReference type="PROSITE" id="PS51986">
    <property type="entry name" value="GS_BETA_GRASP"/>
    <property type="match status" value="1"/>
</dbReference>
<organism evidence="18 19">
    <name type="scientific">Peloplasma aerotolerans</name>
    <dbReference type="NCBI Taxonomy" id="3044389"/>
    <lineage>
        <taxon>Bacteria</taxon>
        <taxon>Bacillati</taxon>
        <taxon>Mycoplasmatota</taxon>
        <taxon>Mollicutes</taxon>
        <taxon>Acholeplasmatales</taxon>
        <taxon>Acholeplasmataceae</taxon>
        <taxon>Peloplasma</taxon>
    </lineage>
</organism>
<evidence type="ECO:0000256" key="13">
    <source>
        <dbReference type="PROSITE-ProRule" id="PRU01330"/>
    </source>
</evidence>
<evidence type="ECO:0000256" key="7">
    <source>
        <dbReference type="ARBA" id="ARBA00022598"/>
    </source>
</evidence>
<dbReference type="EC" id="6.3.1.2" evidence="4 15"/>
<sequence>MKNYTRLDVLKDAKENNVRYIRLQFTDMLGTVKNVEIPFGNLEKALANEIMFDGSSVQGFVRIDEADMYLYPDLSTWLILEWESTPSGKVARLICDVYTTEHLPYQGDPRYILKRNLEEMKKLGYDKFNIGVEPEFFLFKLDDNNRPTLEFSDLGGYFDLAPIDGSEDVRRDIVLEMEKMGFQMEVSHHEVAFGQHEINFHFDNALEACDNIQTFKILVKNVARRHGYHATFMPKPIQGINGSGMHTNCSISDAEGNNLFYDPNTENQLSNTALCFIGGVMKHAQSFALVTNPTVNSYKRLVPGYEAPCYISWSDANRSTMIRIPATRGNSTRIEVRSVDPSANPYLAMSGILAAGLDGIKNQIDSILPVKKNLFKLTETERKKSGIKNLPESLYEAINLFSESSLMKESIGEELYFKLIEAKTREWDDYKSKISAWELEKYLPII</sequence>
<dbReference type="InterPro" id="IPR008147">
    <property type="entry name" value="Gln_synt_N"/>
</dbReference>
<feature type="domain" description="GS beta-grasp" evidence="16">
    <location>
        <begin position="16"/>
        <end position="102"/>
    </location>
</feature>
<comment type="subcellular location">
    <subcellularLocation>
        <location evidence="2">Cytoplasm</location>
    </subcellularLocation>
</comment>
<evidence type="ECO:0000256" key="9">
    <source>
        <dbReference type="ARBA" id="ARBA00022741"/>
    </source>
</evidence>
<dbReference type="AlphaFoldDB" id="A0AAW6U6K2"/>
<keyword evidence="19" id="KW-1185">Reference proteome</keyword>
<keyword evidence="9 15" id="KW-0547">Nucleotide-binding</keyword>
<dbReference type="PANTHER" id="PTHR43785:SF12">
    <property type="entry name" value="TYPE-1 GLUTAMINE SYNTHETASE 2"/>
    <property type="match status" value="1"/>
</dbReference>
<dbReference type="InterPro" id="IPR027303">
    <property type="entry name" value="Gln_synth_gly_rich_site"/>
</dbReference>
<dbReference type="EMBL" id="JASCXW010000004">
    <property type="protein sequence ID" value="MDI6452405.1"/>
    <property type="molecule type" value="Genomic_DNA"/>
</dbReference>
<evidence type="ECO:0000256" key="1">
    <source>
        <dbReference type="ARBA" id="ARBA00001946"/>
    </source>
</evidence>
<dbReference type="InterPro" id="IPR027302">
    <property type="entry name" value="Gln_synth_N_conserv_site"/>
</dbReference>
<evidence type="ECO:0000256" key="12">
    <source>
        <dbReference type="ARBA" id="ARBA00049436"/>
    </source>
</evidence>
<feature type="domain" description="GS catalytic" evidence="17">
    <location>
        <begin position="109"/>
        <end position="446"/>
    </location>
</feature>
<accession>A0AAW6U6K2</accession>
<dbReference type="InterPro" id="IPR008146">
    <property type="entry name" value="Gln_synth_cat_dom"/>
</dbReference>
<dbReference type="FunFam" id="3.30.590.10:FF:000003">
    <property type="entry name" value="Glutamine synthetase 2"/>
    <property type="match status" value="1"/>
</dbReference>
<evidence type="ECO:0000256" key="15">
    <source>
        <dbReference type="RuleBase" id="RU004356"/>
    </source>
</evidence>
<dbReference type="Pfam" id="PF03951">
    <property type="entry name" value="Gln-synt_N"/>
    <property type="match status" value="1"/>
</dbReference>
<dbReference type="PANTHER" id="PTHR43785">
    <property type="entry name" value="GAMMA-GLUTAMYLPUTRESCINE SYNTHETASE"/>
    <property type="match status" value="1"/>
</dbReference>
<dbReference type="SUPFAM" id="SSF54368">
    <property type="entry name" value="Glutamine synthetase, N-terminal domain"/>
    <property type="match status" value="1"/>
</dbReference>
<evidence type="ECO:0000313" key="18">
    <source>
        <dbReference type="EMBL" id="MDI6452405.1"/>
    </source>
</evidence>
<keyword evidence="6" id="KW-0963">Cytoplasm</keyword>
<dbReference type="PROSITE" id="PS00180">
    <property type="entry name" value="GLNA_1"/>
    <property type="match status" value="1"/>
</dbReference>
<proteinExistence type="inferred from homology"/>
<evidence type="ECO:0000256" key="2">
    <source>
        <dbReference type="ARBA" id="ARBA00004496"/>
    </source>
</evidence>
<dbReference type="RefSeq" id="WP_282838820.1">
    <property type="nucleotide sequence ID" value="NZ_JASCXW010000004.1"/>
</dbReference>
<protein>
    <recommendedName>
        <fullName evidence="5 15">Glutamine synthetase</fullName>
        <ecNumber evidence="4 15">6.3.1.2</ecNumber>
    </recommendedName>
</protein>
<dbReference type="GO" id="GO:0046872">
    <property type="term" value="F:metal ion binding"/>
    <property type="evidence" value="ECO:0007669"/>
    <property type="project" value="UniProtKB-KW"/>
</dbReference>
<evidence type="ECO:0000259" key="17">
    <source>
        <dbReference type="PROSITE" id="PS51987"/>
    </source>
</evidence>
<comment type="cofactor">
    <cofactor evidence="1">
        <name>Mg(2+)</name>
        <dbReference type="ChEBI" id="CHEBI:18420"/>
    </cofactor>
</comment>
<dbReference type="InterPro" id="IPR014746">
    <property type="entry name" value="Gln_synth/guanido_kin_cat_dom"/>
</dbReference>
<keyword evidence="11" id="KW-0460">Magnesium</keyword>
<evidence type="ECO:0000256" key="4">
    <source>
        <dbReference type="ARBA" id="ARBA00012937"/>
    </source>
</evidence>
<comment type="caution">
    <text evidence="18">The sequence shown here is derived from an EMBL/GenBank/DDBJ whole genome shotgun (WGS) entry which is preliminary data.</text>
</comment>
<dbReference type="SMART" id="SM01230">
    <property type="entry name" value="Gln-synt_C"/>
    <property type="match status" value="1"/>
</dbReference>
<comment type="similarity">
    <text evidence="3 13 14">Belongs to the glutamine synthetase family.</text>
</comment>
<dbReference type="Pfam" id="PF00120">
    <property type="entry name" value="Gln-synt_C"/>
    <property type="match status" value="1"/>
</dbReference>
<dbReference type="GO" id="GO:0004356">
    <property type="term" value="F:glutamine synthetase activity"/>
    <property type="evidence" value="ECO:0007669"/>
    <property type="project" value="UniProtKB-EC"/>
</dbReference>
<name>A0AAW6U6K2_9MOLU</name>
<gene>
    <name evidence="18" type="ORF">QJ521_02405</name>
</gene>
<evidence type="ECO:0000313" key="19">
    <source>
        <dbReference type="Proteomes" id="UP001431532"/>
    </source>
</evidence>
<dbReference type="PROSITE" id="PS00181">
    <property type="entry name" value="GLNA_ATP"/>
    <property type="match status" value="1"/>
</dbReference>